<dbReference type="AlphaFoldDB" id="A0A1W1E7N3"/>
<dbReference type="SUPFAM" id="SSF53448">
    <property type="entry name" value="Nucleotide-diphospho-sugar transferases"/>
    <property type="match status" value="1"/>
</dbReference>
<proteinExistence type="predicted"/>
<protein>
    <submittedName>
        <fullName evidence="1">Sugar transferase</fullName>
    </submittedName>
</protein>
<evidence type="ECO:0000313" key="1">
    <source>
        <dbReference type="EMBL" id="SFV89953.1"/>
    </source>
</evidence>
<dbReference type="GO" id="GO:0016740">
    <property type="term" value="F:transferase activity"/>
    <property type="evidence" value="ECO:0007669"/>
    <property type="project" value="UniProtKB-KW"/>
</dbReference>
<reference evidence="1" key="1">
    <citation type="submission" date="2016-10" db="EMBL/GenBank/DDBJ databases">
        <authorList>
            <person name="de Groot N.N."/>
        </authorList>
    </citation>
    <scope>NUCLEOTIDE SEQUENCE</scope>
</reference>
<sequence length="318" mass="36325">MQGKQPLAPVVLFVYNRLEHTRRTIEALSNNTLASESRLYIFSDAPPNAEAVKAVEAVRDYIHTLNAADLFGEVTIELAKENKGLADSIIAGVSKVMQLHGKAIVMEDDLLSAPDFLSFMNDALAFYEKDESVGSISGYSPLKKMPKHYTHSIWKACRTSSYGWATWHSRWKEVSWKIDDFEEFRKDKKARRAFDACGSDRFDRLRRQLEVGANSWSIRFGYWQFRAGKYTIFPSLTRIQNIGWDGSGVHKTSNIKSFNTDIKSKPMPYFLEYVDPDPVVIAQLKKIYSGSAPGRIARYLRNNGFENLERMLRKMAGR</sequence>
<gene>
    <name evidence="1" type="ORF">MNB_SV-4-101</name>
</gene>
<accession>A0A1W1E7N3</accession>
<dbReference type="InterPro" id="IPR029044">
    <property type="entry name" value="Nucleotide-diphossugar_trans"/>
</dbReference>
<dbReference type="Gene3D" id="3.90.550.10">
    <property type="entry name" value="Spore Coat Polysaccharide Biosynthesis Protein SpsA, Chain A"/>
    <property type="match status" value="1"/>
</dbReference>
<name>A0A1W1E7N3_9ZZZZ</name>
<organism evidence="1">
    <name type="scientific">hydrothermal vent metagenome</name>
    <dbReference type="NCBI Taxonomy" id="652676"/>
    <lineage>
        <taxon>unclassified sequences</taxon>
        <taxon>metagenomes</taxon>
        <taxon>ecological metagenomes</taxon>
    </lineage>
</organism>
<keyword evidence="1" id="KW-0808">Transferase</keyword>
<dbReference type="EMBL" id="FPIB01000005">
    <property type="protein sequence ID" value="SFV89953.1"/>
    <property type="molecule type" value="Genomic_DNA"/>
</dbReference>